<evidence type="ECO:0000313" key="9">
    <source>
        <dbReference type="EMBL" id="CEF57134.1"/>
    </source>
</evidence>
<feature type="binding site" evidence="6">
    <location>
        <position position="363"/>
    </location>
    <ligand>
        <name>substrate</name>
    </ligand>
</feature>
<dbReference type="GO" id="GO:0008453">
    <property type="term" value="F:alanine-glyoxylate transaminase activity"/>
    <property type="evidence" value="ECO:0007669"/>
    <property type="project" value="TreeGrafter"/>
</dbReference>
<dbReference type="Proteomes" id="UP000657200">
    <property type="component" value="Unassembled WGS sequence"/>
</dbReference>
<keyword evidence="12" id="KW-1185">Reference proteome</keyword>
<dbReference type="GO" id="GO:0019265">
    <property type="term" value="P:glycine biosynthetic process, by transamination of glyoxylate"/>
    <property type="evidence" value="ECO:0007669"/>
    <property type="project" value="TreeGrafter"/>
</dbReference>
<dbReference type="InterPro" id="IPR000192">
    <property type="entry name" value="Aminotrans_V_dom"/>
</dbReference>
<dbReference type="EMBL" id="LN609302">
    <property type="protein sequence ID" value="CEF57134.1"/>
    <property type="molecule type" value="Genomic_DNA"/>
</dbReference>
<reference evidence="10 12" key="3">
    <citation type="journal article" date="2020" name="Int. J. Syst. Evol. Microbiol.">
        <title>Novel acetic acid bacteria from cider fermentations: Acetobacter conturbans sp. nov. and Acetobacter fallax sp. nov.</title>
        <authorList>
            <person name="Sombolestani A.S."/>
            <person name="Cleenwerck I."/>
            <person name="Cnockaert M."/>
            <person name="Borremans W."/>
            <person name="Wieme A.D."/>
            <person name="De Vuyst L."/>
            <person name="Vandamme P."/>
        </authorList>
    </citation>
    <scope>NUCLEOTIDE SEQUENCE [LARGE SCALE GENOMIC DNA]</scope>
    <source>
        <strain evidence="10 12">LMG 23848</strain>
    </source>
</reference>
<name>A0A0U5BLC8_9PROT</name>
<proteinExistence type="inferred from homology"/>
<evidence type="ECO:0000256" key="7">
    <source>
        <dbReference type="PIRSR" id="PIRSR000524-50"/>
    </source>
</evidence>
<evidence type="ECO:0000256" key="5">
    <source>
        <dbReference type="ARBA" id="ARBA00022898"/>
    </source>
</evidence>
<dbReference type="FunFam" id="3.40.640.10:FF:000027">
    <property type="entry name" value="Serine--pyruvate aminotransferase, mitochondrial"/>
    <property type="match status" value="1"/>
</dbReference>
<comment type="cofactor">
    <cofactor evidence="1 7">
        <name>pyridoxal 5'-phosphate</name>
        <dbReference type="ChEBI" id="CHEBI:597326"/>
    </cofactor>
</comment>
<dbReference type="InterPro" id="IPR024169">
    <property type="entry name" value="SP_NH2Trfase/AEP_transaminase"/>
</dbReference>
<dbReference type="Gene3D" id="3.90.1150.10">
    <property type="entry name" value="Aspartate Aminotransferase, domain 1"/>
    <property type="match status" value="1"/>
</dbReference>
<dbReference type="OrthoDB" id="389074at2"/>
<dbReference type="AlphaFoldDB" id="A0A0U5BLC8"/>
<organism evidence="9 11">
    <name type="scientific">Acetobacter ghanensis</name>
    <dbReference type="NCBI Taxonomy" id="431306"/>
    <lineage>
        <taxon>Bacteria</taxon>
        <taxon>Pseudomonadati</taxon>
        <taxon>Pseudomonadota</taxon>
        <taxon>Alphaproteobacteria</taxon>
        <taxon>Acetobacterales</taxon>
        <taxon>Acetobacteraceae</taxon>
        <taxon>Acetobacter</taxon>
    </lineage>
</organism>
<evidence type="ECO:0000256" key="6">
    <source>
        <dbReference type="PIRSR" id="PIRSR000524-1"/>
    </source>
</evidence>
<comment type="similarity">
    <text evidence="2">Belongs to the class-V pyridoxal-phosphate-dependent aminotransferase family.</text>
</comment>
<evidence type="ECO:0000256" key="2">
    <source>
        <dbReference type="ARBA" id="ARBA00009236"/>
    </source>
</evidence>
<dbReference type="Proteomes" id="UP000068250">
    <property type="component" value="Chromosome I"/>
</dbReference>
<evidence type="ECO:0000256" key="4">
    <source>
        <dbReference type="ARBA" id="ARBA00022679"/>
    </source>
</evidence>
<reference evidence="11" key="2">
    <citation type="submission" date="2014-09" db="EMBL/GenBank/DDBJ databases">
        <authorList>
            <person name="Illeghems K.G."/>
        </authorList>
    </citation>
    <scope>NUCLEOTIDE SEQUENCE [LARGE SCALE GENOMIC DNA]</scope>
    <source>
        <strain evidence="11">LMG 23848T</strain>
    </source>
</reference>
<dbReference type="GO" id="GO:0004760">
    <property type="term" value="F:L-serine-pyruvate transaminase activity"/>
    <property type="evidence" value="ECO:0007669"/>
    <property type="project" value="TreeGrafter"/>
</dbReference>
<gene>
    <name evidence="9" type="primary">pucG</name>
    <name evidence="9" type="ORF">AGA_2446</name>
    <name evidence="10" type="ORF">GOB80_04170</name>
</gene>
<evidence type="ECO:0000256" key="3">
    <source>
        <dbReference type="ARBA" id="ARBA00022576"/>
    </source>
</evidence>
<evidence type="ECO:0000313" key="11">
    <source>
        <dbReference type="Proteomes" id="UP000068250"/>
    </source>
</evidence>
<dbReference type="InterPro" id="IPR015424">
    <property type="entry name" value="PyrdxlP-dep_Trfase"/>
</dbReference>
<dbReference type="InterPro" id="IPR015422">
    <property type="entry name" value="PyrdxlP-dep_Trfase_small"/>
</dbReference>
<evidence type="ECO:0000313" key="12">
    <source>
        <dbReference type="Proteomes" id="UP000657200"/>
    </source>
</evidence>
<sequence>MSSTFFRQIDPPQRMLMGPGPINAHPRVLRAMSADMLGQFDPEMTEYMNETMALYRQIFMTQNQWTFLVDGTARAGIEAALVSLVEPGDKILLVRAGRFGLLLSEIAERIGAQICTLDLPWGEVATLAQIEEGLKTHRPKVFACIHGDTSTTMAQPLEGVGELCRKYGALSYTDVTATLGGMAIKTDVWGIDVVSGGLQKCMGGPPGSAPITVSDRAAEHIMARRHVEAGIRAAGATDGSRARILSNYFDLAMVMDYWSDKRLNHHTEATTMLYGAREAARIVLEEGLDARFARHAQASSCLIAGLRAMNLRIFGDDAHRMTNVTGVWIPEGVDGEAIRTRMRDDFGIEIGTAFGPLAGRIWRIGTMGYNAVKHKVLLTLGALEACLAAQGHTLPRGAAVDAALADWP</sequence>
<evidence type="ECO:0000313" key="10">
    <source>
        <dbReference type="EMBL" id="NHO38891.1"/>
    </source>
</evidence>
<dbReference type="RefSeq" id="WP_059024410.1">
    <property type="nucleotide sequence ID" value="NZ_JBNZCO010000002.1"/>
</dbReference>
<dbReference type="PIRSF" id="PIRSF000524">
    <property type="entry name" value="SPT"/>
    <property type="match status" value="1"/>
</dbReference>
<protein>
    <submittedName>
        <fullName evidence="9 10">Aminotransferase</fullName>
        <ecNumber evidence="9">2.6.1.-</ecNumber>
    </submittedName>
</protein>
<dbReference type="SUPFAM" id="SSF53383">
    <property type="entry name" value="PLP-dependent transferases"/>
    <property type="match status" value="1"/>
</dbReference>
<reference evidence="9" key="1">
    <citation type="submission" date="2014-09" db="EMBL/GenBank/DDBJ databases">
        <authorList>
            <person name="Magalhaes I.L.F."/>
            <person name="Oliveira U."/>
            <person name="Santos F.R."/>
            <person name="Vidigal T.H.D.A."/>
            <person name="Brescovit A.D."/>
            <person name="Santos A.J."/>
        </authorList>
    </citation>
    <scope>NUCLEOTIDE SEQUENCE</scope>
    <source>
        <strain evidence="9">LMG 23848T</strain>
    </source>
</reference>
<dbReference type="PATRIC" id="fig|431306.5.peg.2524"/>
<evidence type="ECO:0000259" key="8">
    <source>
        <dbReference type="Pfam" id="PF00266"/>
    </source>
</evidence>
<keyword evidence="5 7" id="KW-0663">Pyridoxal phosphate</keyword>
<dbReference type="Gene3D" id="3.40.640.10">
    <property type="entry name" value="Type I PLP-dependent aspartate aminotransferase-like (Major domain)"/>
    <property type="match status" value="1"/>
</dbReference>
<dbReference type="EC" id="2.6.1.-" evidence="9"/>
<accession>A0A0U5BLC8</accession>
<feature type="domain" description="Aminotransferase class V" evidence="8">
    <location>
        <begin position="37"/>
        <end position="351"/>
    </location>
</feature>
<evidence type="ECO:0000256" key="1">
    <source>
        <dbReference type="ARBA" id="ARBA00001933"/>
    </source>
</evidence>
<keyword evidence="4 9" id="KW-0808">Transferase</keyword>
<dbReference type="InterPro" id="IPR015421">
    <property type="entry name" value="PyrdxlP-dep_Trfase_major"/>
</dbReference>
<dbReference type="PANTHER" id="PTHR21152">
    <property type="entry name" value="AMINOTRANSFERASE CLASS V"/>
    <property type="match status" value="1"/>
</dbReference>
<dbReference type="STRING" id="431306.AGA_2446"/>
<dbReference type="Pfam" id="PF00266">
    <property type="entry name" value="Aminotran_5"/>
    <property type="match status" value="1"/>
</dbReference>
<feature type="modified residue" description="N6-(pyridoxal phosphate)lysine" evidence="7">
    <location>
        <position position="200"/>
    </location>
</feature>
<dbReference type="EMBL" id="WOTE01000002">
    <property type="protein sequence ID" value="NHO38891.1"/>
    <property type="molecule type" value="Genomic_DNA"/>
</dbReference>
<keyword evidence="3 9" id="KW-0032">Aminotransferase</keyword>
<dbReference type="PANTHER" id="PTHR21152:SF40">
    <property type="entry name" value="ALANINE--GLYOXYLATE AMINOTRANSFERASE"/>
    <property type="match status" value="1"/>
</dbReference>